<name>A0A3A2ZR52_9EURO</name>
<evidence type="ECO:0000256" key="1">
    <source>
        <dbReference type="SAM" id="MobiDB-lite"/>
    </source>
</evidence>
<dbReference type="Pfam" id="PF13926">
    <property type="entry name" value="DUF4211"/>
    <property type="match status" value="1"/>
</dbReference>
<feature type="region of interest" description="Disordered" evidence="1">
    <location>
        <begin position="414"/>
        <end position="434"/>
    </location>
</feature>
<evidence type="ECO:0000259" key="2">
    <source>
        <dbReference type="Pfam" id="PF13926"/>
    </source>
</evidence>
<protein>
    <recommendedName>
        <fullName evidence="2">DUF4211 domain-containing protein</fullName>
    </recommendedName>
</protein>
<feature type="compositionally biased region" description="Acidic residues" evidence="1">
    <location>
        <begin position="167"/>
        <end position="179"/>
    </location>
</feature>
<proteinExistence type="predicted"/>
<comment type="caution">
    <text evidence="3">The sequence shown here is derived from an EMBL/GenBank/DDBJ whole genome shotgun (WGS) entry which is preliminary data.</text>
</comment>
<gene>
    <name evidence="3" type="ORF">PHISCL_03743</name>
</gene>
<feature type="compositionally biased region" description="Basic residues" evidence="1">
    <location>
        <begin position="1"/>
        <end position="10"/>
    </location>
</feature>
<dbReference type="GO" id="GO:0005634">
    <property type="term" value="C:nucleus"/>
    <property type="evidence" value="ECO:0007669"/>
    <property type="project" value="TreeGrafter"/>
</dbReference>
<dbReference type="AlphaFoldDB" id="A0A3A2ZR52"/>
<feature type="compositionally biased region" description="Basic residues" evidence="1">
    <location>
        <begin position="115"/>
        <end position="124"/>
    </location>
</feature>
<keyword evidence="4" id="KW-1185">Reference proteome</keyword>
<dbReference type="OrthoDB" id="21499at2759"/>
<feature type="region of interest" description="Disordered" evidence="1">
    <location>
        <begin position="1"/>
        <end position="247"/>
    </location>
</feature>
<accession>A0A3A2ZR52</accession>
<dbReference type="Proteomes" id="UP000266188">
    <property type="component" value="Unassembled WGS sequence"/>
</dbReference>
<feature type="compositionally biased region" description="Polar residues" evidence="1">
    <location>
        <begin position="11"/>
        <end position="22"/>
    </location>
</feature>
<feature type="compositionally biased region" description="Acidic residues" evidence="1">
    <location>
        <begin position="415"/>
        <end position="425"/>
    </location>
</feature>
<feature type="compositionally biased region" description="Acidic residues" evidence="1">
    <location>
        <begin position="222"/>
        <end position="238"/>
    </location>
</feature>
<dbReference type="PANTHER" id="PTHR14689">
    <property type="entry name" value="PHORBOL-ESTER_DAG-TYPE DOMAIN-CONTAINING PROTEIN"/>
    <property type="match status" value="1"/>
</dbReference>
<organism evidence="3 4">
    <name type="scientific">Aspergillus sclerotialis</name>
    <dbReference type="NCBI Taxonomy" id="2070753"/>
    <lineage>
        <taxon>Eukaryota</taxon>
        <taxon>Fungi</taxon>
        <taxon>Dikarya</taxon>
        <taxon>Ascomycota</taxon>
        <taxon>Pezizomycotina</taxon>
        <taxon>Eurotiomycetes</taxon>
        <taxon>Eurotiomycetidae</taxon>
        <taxon>Eurotiales</taxon>
        <taxon>Aspergillaceae</taxon>
        <taxon>Aspergillus</taxon>
        <taxon>Aspergillus subgen. Polypaecilum</taxon>
    </lineage>
</organism>
<feature type="compositionally biased region" description="Basic residues" evidence="1">
    <location>
        <begin position="87"/>
        <end position="96"/>
    </location>
</feature>
<dbReference type="PANTHER" id="PTHR14689:SF0">
    <property type="entry name" value="COILED-COIL DOMAIN-CONTAINING PROTEIN 82"/>
    <property type="match status" value="1"/>
</dbReference>
<sequence length="536" mass="61345">MPRARGKAKQTRLTFAPVSSTVDEAPSNDKSPRPANMRYNPPSAPSIRPRRSSHQDDISGSPHANKSPKREEEPLAISSQDEADTKPKKKSRKRKSPSPLEDKDSESDADDIITKPRRKLRQGKAPKPTIVLYDDSDEDDVIISSPAKRRRRNNDAETPQTPRQDMEQDELDIQEDLADLQDSVVKESRTRGRPIDSARAKRQQHLEALRRRRAGDKKEDVAESESEDEEAGSEDSESDNNPTDKPLHTARMRNQELDSDIESAVASNEDLDKSDDEFVLADDDAELGAPTGTDEIPLEFTRHAYKQTKEYFQDAIEWMVHNQLNPAFPRTSARFNFAFAKVDDEVRGRAGSQLVSSSWNVAFRRALMARPHIEVTYFPAMVEHSCDACNRSNHPASSDMKLYGKAYSLETLEPLIDEESEGEQSDYERERDREGNILPDEGTRFLLGKHCKEMATMAHTLIHWRFHLNEWVVDYLDHKGILNDEDILERSHWSQRRKTKFANETLEMMIETGEIQKLWRDFHINLKTVRETTSRG</sequence>
<feature type="compositionally biased region" description="Basic and acidic residues" evidence="1">
    <location>
        <begin position="184"/>
        <end position="209"/>
    </location>
</feature>
<feature type="domain" description="DUF4211" evidence="2">
    <location>
        <begin position="277"/>
        <end position="412"/>
    </location>
</feature>
<dbReference type="STRING" id="2070753.A0A3A2ZR52"/>
<evidence type="ECO:0000313" key="3">
    <source>
        <dbReference type="EMBL" id="RJE23927.1"/>
    </source>
</evidence>
<evidence type="ECO:0000313" key="4">
    <source>
        <dbReference type="Proteomes" id="UP000266188"/>
    </source>
</evidence>
<dbReference type="InterPro" id="IPR025451">
    <property type="entry name" value="DUF4211"/>
</dbReference>
<reference evidence="4" key="1">
    <citation type="submission" date="2017-02" db="EMBL/GenBank/DDBJ databases">
        <authorList>
            <person name="Tafer H."/>
            <person name="Lopandic K."/>
        </authorList>
    </citation>
    <scope>NUCLEOTIDE SEQUENCE [LARGE SCALE GENOMIC DNA]</scope>
    <source>
        <strain evidence="4">CBS 366.77</strain>
    </source>
</reference>
<dbReference type="EMBL" id="MVGC01000100">
    <property type="protein sequence ID" value="RJE23927.1"/>
    <property type="molecule type" value="Genomic_DNA"/>
</dbReference>